<gene>
    <name evidence="1" type="ORF">HJG54_26585</name>
</gene>
<sequence>MTSPDEISLTVDAACQLLRQSNCLSQAPSHQGSDQPPSSIDRAGLQRALQIVAAASDYQILGICAGSQAEAMRALNSYATALGYGQGDWTPVERAVMDGAVYIKFNPNTGLCYADAYTGNYRGVLVSCQSAEATDVNEMFGHLPLDLFEP</sequence>
<reference evidence="1" key="1">
    <citation type="submission" date="2020-05" db="EMBL/GenBank/DDBJ databases">
        <authorList>
            <person name="Zhu T."/>
            <person name="Keshari N."/>
            <person name="Lu X."/>
        </authorList>
    </citation>
    <scope>NUCLEOTIDE SEQUENCE</scope>
    <source>
        <strain evidence="1">NK1-12</strain>
    </source>
</reference>
<dbReference type="EMBL" id="CP053586">
    <property type="protein sequence ID" value="WNZ26040.1"/>
    <property type="molecule type" value="Genomic_DNA"/>
</dbReference>
<dbReference type="RefSeq" id="WP_316432233.1">
    <property type="nucleotide sequence ID" value="NZ_CP053586.1"/>
</dbReference>
<protein>
    <submittedName>
        <fullName evidence="1">DUF1824 family protein</fullName>
    </submittedName>
</protein>
<proteinExistence type="predicted"/>
<dbReference type="Gene3D" id="3.30.360.10">
    <property type="entry name" value="Dihydrodipicolinate Reductase, domain 2"/>
    <property type="match status" value="1"/>
</dbReference>
<dbReference type="AlphaFoldDB" id="A0AA97AHZ7"/>
<name>A0AA97AHZ7_9CYAN</name>
<dbReference type="InterPro" id="IPR014953">
    <property type="entry name" value="DUF1824"/>
</dbReference>
<evidence type="ECO:0000313" key="1">
    <source>
        <dbReference type="EMBL" id="WNZ26040.1"/>
    </source>
</evidence>
<dbReference type="SUPFAM" id="SSF160532">
    <property type="entry name" value="Ava3019-like"/>
    <property type="match status" value="1"/>
</dbReference>
<organism evidence="1">
    <name type="scientific">Leptolyngbya sp. NK1-12</name>
    <dbReference type="NCBI Taxonomy" id="2547451"/>
    <lineage>
        <taxon>Bacteria</taxon>
        <taxon>Bacillati</taxon>
        <taxon>Cyanobacteriota</taxon>
        <taxon>Cyanophyceae</taxon>
        <taxon>Leptolyngbyales</taxon>
        <taxon>Leptolyngbyaceae</taxon>
        <taxon>Leptolyngbya group</taxon>
        <taxon>Leptolyngbya</taxon>
    </lineage>
</organism>
<dbReference type="Pfam" id="PF08854">
    <property type="entry name" value="DUF1824"/>
    <property type="match status" value="1"/>
</dbReference>
<accession>A0AA97AHZ7</accession>